<dbReference type="CDD" id="cd06558">
    <property type="entry name" value="crotonase-like"/>
    <property type="match status" value="1"/>
</dbReference>
<comment type="function">
    <text evidence="1">Could possibly oxidize fatty acids using specific components.</text>
</comment>
<dbReference type="InterPro" id="IPR001753">
    <property type="entry name" value="Enoyl-CoA_hydra/iso"/>
</dbReference>
<comment type="catalytic activity">
    <reaction evidence="4">
        <text>a (3S)-3-hydroxyacyl-CoA = a (2E)-enoyl-CoA + H2O</text>
        <dbReference type="Rhea" id="RHEA:16105"/>
        <dbReference type="ChEBI" id="CHEBI:15377"/>
        <dbReference type="ChEBI" id="CHEBI:57318"/>
        <dbReference type="ChEBI" id="CHEBI:58856"/>
        <dbReference type="EC" id="4.2.1.17"/>
    </reaction>
</comment>
<dbReference type="Pfam" id="PF00378">
    <property type="entry name" value="ECH_1"/>
    <property type="match status" value="1"/>
</dbReference>
<accession>A0ABQ1UFN5</accession>
<keyword evidence="3" id="KW-0443">Lipid metabolism</keyword>
<evidence type="ECO:0000256" key="6">
    <source>
        <dbReference type="RuleBase" id="RU003707"/>
    </source>
</evidence>
<keyword evidence="3" id="KW-0276">Fatty acid metabolism</keyword>
<keyword evidence="8" id="KW-1185">Reference proteome</keyword>
<dbReference type="Proteomes" id="UP000632454">
    <property type="component" value="Unassembled WGS sequence"/>
</dbReference>
<dbReference type="SUPFAM" id="SSF52096">
    <property type="entry name" value="ClpP/crotonase"/>
    <property type="match status" value="1"/>
</dbReference>
<dbReference type="InterPro" id="IPR029045">
    <property type="entry name" value="ClpP/crotonase-like_dom_sf"/>
</dbReference>
<dbReference type="InterPro" id="IPR018376">
    <property type="entry name" value="Enoyl-CoA_hyd/isom_CS"/>
</dbReference>
<evidence type="ECO:0000256" key="5">
    <source>
        <dbReference type="ARBA" id="ARBA00023717"/>
    </source>
</evidence>
<dbReference type="InterPro" id="IPR045002">
    <property type="entry name" value="Ech1-like"/>
</dbReference>
<comment type="catalytic activity">
    <reaction evidence="5">
        <text>a 4-saturated-(3S)-3-hydroxyacyl-CoA = a (3E)-enoyl-CoA + H2O</text>
        <dbReference type="Rhea" id="RHEA:20724"/>
        <dbReference type="ChEBI" id="CHEBI:15377"/>
        <dbReference type="ChEBI" id="CHEBI:58521"/>
        <dbReference type="ChEBI" id="CHEBI:137480"/>
        <dbReference type="EC" id="4.2.1.17"/>
    </reaction>
</comment>
<evidence type="ECO:0000256" key="3">
    <source>
        <dbReference type="ARBA" id="ARBA00022832"/>
    </source>
</evidence>
<evidence type="ECO:0000256" key="1">
    <source>
        <dbReference type="ARBA" id="ARBA00002994"/>
    </source>
</evidence>
<dbReference type="PROSITE" id="PS00166">
    <property type="entry name" value="ENOYL_COA_HYDRATASE"/>
    <property type="match status" value="1"/>
</dbReference>
<evidence type="ECO:0000256" key="4">
    <source>
        <dbReference type="ARBA" id="ARBA00023709"/>
    </source>
</evidence>
<comment type="caution">
    <text evidence="7">The sequence shown here is derived from an EMBL/GenBank/DDBJ whole genome shotgun (WGS) entry which is preliminary data.</text>
</comment>
<evidence type="ECO:0000313" key="8">
    <source>
        <dbReference type="Proteomes" id="UP000632454"/>
    </source>
</evidence>
<dbReference type="EMBL" id="BMCS01000001">
    <property type="protein sequence ID" value="GGF17710.1"/>
    <property type="molecule type" value="Genomic_DNA"/>
</dbReference>
<evidence type="ECO:0000313" key="7">
    <source>
        <dbReference type="EMBL" id="GGF17710.1"/>
    </source>
</evidence>
<dbReference type="PANTHER" id="PTHR43149:SF1">
    <property type="entry name" value="DELTA(3,5)-DELTA(2,4)-DIENOYL-COA ISOMERASE, MITOCHONDRIAL"/>
    <property type="match status" value="1"/>
</dbReference>
<protein>
    <submittedName>
        <fullName evidence="7">Enoyl-CoA hydratase/isomerase family protein</fullName>
    </submittedName>
</protein>
<gene>
    <name evidence="7" type="ORF">GCM10007298_12160</name>
</gene>
<dbReference type="Gene3D" id="3.90.226.10">
    <property type="entry name" value="2-enoyl-CoA Hydratase, Chain A, domain 1"/>
    <property type="match status" value="1"/>
</dbReference>
<evidence type="ECO:0000256" key="2">
    <source>
        <dbReference type="ARBA" id="ARBA00005254"/>
    </source>
</evidence>
<proteinExistence type="inferred from homology"/>
<organism evidence="7 8">
    <name type="scientific">Williamsia phyllosphaerae</name>
    <dbReference type="NCBI Taxonomy" id="885042"/>
    <lineage>
        <taxon>Bacteria</taxon>
        <taxon>Bacillati</taxon>
        <taxon>Actinomycetota</taxon>
        <taxon>Actinomycetes</taxon>
        <taxon>Mycobacteriales</taxon>
        <taxon>Nocardiaceae</taxon>
        <taxon>Williamsia</taxon>
    </lineage>
</organism>
<reference evidence="8" key="1">
    <citation type="journal article" date="2019" name="Int. J. Syst. Evol. Microbiol.">
        <title>The Global Catalogue of Microorganisms (GCM) 10K type strain sequencing project: providing services to taxonomists for standard genome sequencing and annotation.</title>
        <authorList>
            <consortium name="The Broad Institute Genomics Platform"/>
            <consortium name="The Broad Institute Genome Sequencing Center for Infectious Disease"/>
            <person name="Wu L."/>
            <person name="Ma J."/>
        </authorList>
    </citation>
    <scope>NUCLEOTIDE SEQUENCE [LARGE SCALE GENOMIC DNA]</scope>
    <source>
        <strain evidence="8">CCM 7855</strain>
    </source>
</reference>
<dbReference type="PANTHER" id="PTHR43149">
    <property type="entry name" value="ENOYL-COA HYDRATASE"/>
    <property type="match status" value="1"/>
</dbReference>
<dbReference type="NCBIfam" id="NF005699">
    <property type="entry name" value="PRK07509.1"/>
    <property type="match status" value="1"/>
</dbReference>
<comment type="similarity">
    <text evidence="2 6">Belongs to the enoyl-CoA hydratase/isomerase family.</text>
</comment>
<sequence length="263" mass="28069">MAEIEYSTEGGVAYVRLHRPDKHNGLTLGMLSGLVAAAGRAAGDPSLRAVIVHGDGPSFCSGLDFGDVAEQGVRVGNAFLPNPFRGTNRFQAAAWAWRRVPVPVIAVIHGRCFGGGLQIALGADFRFATPDAEFSVLETKYGLIPDMSATASLAQLTSIDTAKLLTMTGEVFDAERARSLGLLTGVADDPMASAHDLVETIATRSPDAVASAKRLFERTWHRGPRRSFGVERLAQLRLLTGRNSTIARKAAATGTQPEFRPRA</sequence>
<name>A0ABQ1UFN5_9NOCA</name>